<dbReference type="HOGENOM" id="CLU_1689729_0_0_1"/>
<protein>
    <recommendedName>
        <fullName evidence="3">Peptidase S1 domain-containing protein</fullName>
    </recommendedName>
</protein>
<sequence>MASEELVLGTAEHGVWERYREVATKKMDIATKEELFDRLKETFADFRTGELLCSPGCLESSAGSRLEISASVLDGSSGGPIVPANLPGCFVGVLSGGGKGKDVNLRRRQTPWNSWRHMKDLCCVIFHQMDPSRGRIATLLRLRDDREAQLRLEKEI</sequence>
<dbReference type="InterPro" id="IPR009003">
    <property type="entry name" value="Peptidase_S1_PA"/>
</dbReference>
<keyword evidence="2" id="KW-1185">Reference proteome</keyword>
<proteinExistence type="predicted"/>
<dbReference type="Gramene" id="EFJ34777">
    <property type="protein sequence ID" value="EFJ34777"/>
    <property type="gene ID" value="SELMODRAFT_405681"/>
</dbReference>
<dbReference type="Proteomes" id="UP000001514">
    <property type="component" value="Unassembled WGS sequence"/>
</dbReference>
<dbReference type="SUPFAM" id="SSF50494">
    <property type="entry name" value="Trypsin-like serine proteases"/>
    <property type="match status" value="1"/>
</dbReference>
<organism evidence="2">
    <name type="scientific">Selaginella moellendorffii</name>
    <name type="common">Spikemoss</name>
    <dbReference type="NCBI Taxonomy" id="88036"/>
    <lineage>
        <taxon>Eukaryota</taxon>
        <taxon>Viridiplantae</taxon>
        <taxon>Streptophyta</taxon>
        <taxon>Embryophyta</taxon>
        <taxon>Tracheophyta</taxon>
        <taxon>Lycopodiopsida</taxon>
        <taxon>Selaginellales</taxon>
        <taxon>Selaginellaceae</taxon>
        <taxon>Selaginella</taxon>
    </lineage>
</organism>
<gene>
    <name evidence="1" type="ORF">SELMODRAFT_405681</name>
</gene>
<evidence type="ECO:0008006" key="3">
    <source>
        <dbReference type="Google" id="ProtNLM"/>
    </source>
</evidence>
<dbReference type="KEGG" id="smo:SELMODRAFT_405681"/>
<reference evidence="1 2" key="1">
    <citation type="journal article" date="2011" name="Science">
        <title>The Selaginella genome identifies genetic changes associated with the evolution of vascular plants.</title>
        <authorList>
            <person name="Banks J.A."/>
            <person name="Nishiyama T."/>
            <person name="Hasebe M."/>
            <person name="Bowman J.L."/>
            <person name="Gribskov M."/>
            <person name="dePamphilis C."/>
            <person name="Albert V.A."/>
            <person name="Aono N."/>
            <person name="Aoyama T."/>
            <person name="Ambrose B.A."/>
            <person name="Ashton N.W."/>
            <person name="Axtell M.J."/>
            <person name="Barker E."/>
            <person name="Barker M.S."/>
            <person name="Bennetzen J.L."/>
            <person name="Bonawitz N.D."/>
            <person name="Chapple C."/>
            <person name="Cheng C."/>
            <person name="Correa L.G."/>
            <person name="Dacre M."/>
            <person name="DeBarry J."/>
            <person name="Dreyer I."/>
            <person name="Elias M."/>
            <person name="Engstrom E.M."/>
            <person name="Estelle M."/>
            <person name="Feng L."/>
            <person name="Finet C."/>
            <person name="Floyd S.K."/>
            <person name="Frommer W.B."/>
            <person name="Fujita T."/>
            <person name="Gramzow L."/>
            <person name="Gutensohn M."/>
            <person name="Harholt J."/>
            <person name="Hattori M."/>
            <person name="Heyl A."/>
            <person name="Hirai T."/>
            <person name="Hiwatashi Y."/>
            <person name="Ishikawa M."/>
            <person name="Iwata M."/>
            <person name="Karol K.G."/>
            <person name="Koehler B."/>
            <person name="Kolukisaoglu U."/>
            <person name="Kubo M."/>
            <person name="Kurata T."/>
            <person name="Lalonde S."/>
            <person name="Li K."/>
            <person name="Li Y."/>
            <person name="Litt A."/>
            <person name="Lyons E."/>
            <person name="Manning G."/>
            <person name="Maruyama T."/>
            <person name="Michael T.P."/>
            <person name="Mikami K."/>
            <person name="Miyazaki S."/>
            <person name="Morinaga S."/>
            <person name="Murata T."/>
            <person name="Mueller-Roeber B."/>
            <person name="Nelson D.R."/>
            <person name="Obara M."/>
            <person name="Oguri Y."/>
            <person name="Olmstead R.G."/>
            <person name="Onodera N."/>
            <person name="Petersen B.L."/>
            <person name="Pils B."/>
            <person name="Prigge M."/>
            <person name="Rensing S.A."/>
            <person name="Riano-Pachon D.M."/>
            <person name="Roberts A.W."/>
            <person name="Sato Y."/>
            <person name="Scheller H.V."/>
            <person name="Schulz B."/>
            <person name="Schulz C."/>
            <person name="Shakirov E.V."/>
            <person name="Shibagaki N."/>
            <person name="Shinohara N."/>
            <person name="Shippen D.E."/>
            <person name="Soerensen I."/>
            <person name="Sotooka R."/>
            <person name="Sugimoto N."/>
            <person name="Sugita M."/>
            <person name="Sumikawa N."/>
            <person name="Tanurdzic M."/>
            <person name="Theissen G."/>
            <person name="Ulvskov P."/>
            <person name="Wakazuki S."/>
            <person name="Weng J.K."/>
            <person name="Willats W.W."/>
            <person name="Wipf D."/>
            <person name="Wolf P.G."/>
            <person name="Yang L."/>
            <person name="Zimmer A.D."/>
            <person name="Zhu Q."/>
            <person name="Mitros T."/>
            <person name="Hellsten U."/>
            <person name="Loque D."/>
            <person name="Otillar R."/>
            <person name="Salamov A."/>
            <person name="Schmutz J."/>
            <person name="Shapiro H."/>
            <person name="Lindquist E."/>
            <person name="Lucas S."/>
            <person name="Rokhsar D."/>
            <person name="Grigoriev I.V."/>
        </authorList>
    </citation>
    <scope>NUCLEOTIDE SEQUENCE [LARGE SCALE GENOMIC DNA]</scope>
</reference>
<evidence type="ECO:0000313" key="1">
    <source>
        <dbReference type="EMBL" id="EFJ34777.1"/>
    </source>
</evidence>
<dbReference type="EMBL" id="GL377569">
    <property type="protein sequence ID" value="EFJ34777.1"/>
    <property type="molecule type" value="Genomic_DNA"/>
</dbReference>
<name>D8QZD2_SELML</name>
<accession>D8QZD2</accession>
<dbReference type="InParanoid" id="D8QZD2"/>
<evidence type="ECO:0000313" key="2">
    <source>
        <dbReference type="Proteomes" id="UP000001514"/>
    </source>
</evidence>
<dbReference type="AlphaFoldDB" id="D8QZD2"/>